<evidence type="ECO:0000256" key="2">
    <source>
        <dbReference type="ARBA" id="ARBA00022448"/>
    </source>
</evidence>
<dbReference type="PANTHER" id="PTHR23530:SF1">
    <property type="entry name" value="PERMEASE, MAJOR FACILITATOR SUPERFAMILY-RELATED"/>
    <property type="match status" value="1"/>
</dbReference>
<feature type="transmembrane region" description="Helical" evidence="6">
    <location>
        <begin position="282"/>
        <end position="302"/>
    </location>
</feature>
<protein>
    <submittedName>
        <fullName evidence="8">MFS transporter</fullName>
    </submittedName>
</protein>
<feature type="transmembrane region" description="Helical" evidence="6">
    <location>
        <begin position="246"/>
        <end position="270"/>
    </location>
</feature>
<evidence type="ECO:0000259" key="7">
    <source>
        <dbReference type="PROSITE" id="PS50850"/>
    </source>
</evidence>
<keyword evidence="3 6" id="KW-0812">Transmembrane</keyword>
<feature type="domain" description="Major facilitator superfamily (MFS) profile" evidence="7">
    <location>
        <begin position="1"/>
        <end position="394"/>
    </location>
</feature>
<name>A0A2S5GA36_9BACL</name>
<dbReference type="PROSITE" id="PS00216">
    <property type="entry name" value="SUGAR_TRANSPORT_1"/>
    <property type="match status" value="1"/>
</dbReference>
<keyword evidence="2" id="KW-0813">Transport</keyword>
<feature type="transmembrane region" description="Helical" evidence="6">
    <location>
        <begin position="144"/>
        <end position="162"/>
    </location>
</feature>
<feature type="transmembrane region" description="Helical" evidence="6">
    <location>
        <begin position="12"/>
        <end position="31"/>
    </location>
</feature>
<feature type="transmembrane region" description="Helical" evidence="6">
    <location>
        <begin position="75"/>
        <end position="94"/>
    </location>
</feature>
<dbReference type="OrthoDB" id="9816124at2"/>
<dbReference type="PROSITE" id="PS50850">
    <property type="entry name" value="MFS"/>
    <property type="match status" value="1"/>
</dbReference>
<dbReference type="InterPro" id="IPR020846">
    <property type="entry name" value="MFS_dom"/>
</dbReference>
<dbReference type="InterPro" id="IPR005829">
    <property type="entry name" value="Sugar_transporter_CS"/>
</dbReference>
<reference evidence="8 9" key="1">
    <citation type="submission" date="2018-02" db="EMBL/GenBank/DDBJ databases">
        <title>Jeotgalibacillus proteolyticum sp. nov. a protease producing bacterium isolated from ocean sediments of Laizhou Bay.</title>
        <authorList>
            <person name="Li Y."/>
        </authorList>
    </citation>
    <scope>NUCLEOTIDE SEQUENCE [LARGE SCALE GENOMIC DNA]</scope>
    <source>
        <strain evidence="8 9">22-7</strain>
    </source>
</reference>
<dbReference type="EMBL" id="PREZ01000005">
    <property type="protein sequence ID" value="PPA69858.1"/>
    <property type="molecule type" value="Genomic_DNA"/>
</dbReference>
<keyword evidence="9" id="KW-1185">Reference proteome</keyword>
<dbReference type="InterPro" id="IPR053160">
    <property type="entry name" value="MFS_DHA3_Transporter"/>
</dbReference>
<dbReference type="Proteomes" id="UP000239047">
    <property type="component" value="Unassembled WGS sequence"/>
</dbReference>
<feature type="transmembrane region" description="Helical" evidence="6">
    <location>
        <begin position="308"/>
        <end position="328"/>
    </location>
</feature>
<evidence type="ECO:0000256" key="6">
    <source>
        <dbReference type="SAM" id="Phobius"/>
    </source>
</evidence>
<feature type="transmembrane region" description="Helical" evidence="6">
    <location>
        <begin position="340"/>
        <end position="360"/>
    </location>
</feature>
<comment type="subcellular location">
    <subcellularLocation>
        <location evidence="1">Cell membrane</location>
        <topology evidence="1">Multi-pass membrane protein</topology>
    </subcellularLocation>
</comment>
<accession>A0A2S5GA36</accession>
<keyword evidence="4 6" id="KW-1133">Transmembrane helix</keyword>
<evidence type="ECO:0000256" key="4">
    <source>
        <dbReference type="ARBA" id="ARBA00022989"/>
    </source>
</evidence>
<dbReference type="GO" id="GO:0005886">
    <property type="term" value="C:plasma membrane"/>
    <property type="evidence" value="ECO:0007669"/>
    <property type="project" value="UniProtKB-SubCell"/>
</dbReference>
<dbReference type="PANTHER" id="PTHR23530">
    <property type="entry name" value="TRANSPORT PROTEIN-RELATED"/>
    <property type="match status" value="1"/>
</dbReference>
<dbReference type="GO" id="GO:0022857">
    <property type="term" value="F:transmembrane transporter activity"/>
    <property type="evidence" value="ECO:0007669"/>
    <property type="project" value="InterPro"/>
</dbReference>
<evidence type="ECO:0000256" key="5">
    <source>
        <dbReference type="ARBA" id="ARBA00023136"/>
    </source>
</evidence>
<proteinExistence type="predicted"/>
<gene>
    <name evidence="8" type="ORF">C4B60_15110</name>
</gene>
<dbReference type="Pfam" id="PF07690">
    <property type="entry name" value="MFS_1"/>
    <property type="match status" value="1"/>
</dbReference>
<organism evidence="8 9">
    <name type="scientific">Jeotgalibacillus proteolyticus</name>
    <dbReference type="NCBI Taxonomy" id="2082395"/>
    <lineage>
        <taxon>Bacteria</taxon>
        <taxon>Bacillati</taxon>
        <taxon>Bacillota</taxon>
        <taxon>Bacilli</taxon>
        <taxon>Bacillales</taxon>
        <taxon>Caryophanaceae</taxon>
        <taxon>Jeotgalibacillus</taxon>
    </lineage>
</organism>
<feature type="transmembrane region" description="Helical" evidence="6">
    <location>
        <begin position="43"/>
        <end position="63"/>
    </location>
</feature>
<evidence type="ECO:0000256" key="1">
    <source>
        <dbReference type="ARBA" id="ARBA00004651"/>
    </source>
</evidence>
<evidence type="ECO:0000313" key="8">
    <source>
        <dbReference type="EMBL" id="PPA69858.1"/>
    </source>
</evidence>
<feature type="transmembrane region" description="Helical" evidence="6">
    <location>
        <begin position="100"/>
        <end position="123"/>
    </location>
</feature>
<dbReference type="AlphaFoldDB" id="A0A2S5GA36"/>
<comment type="caution">
    <text evidence="8">The sequence shown here is derived from an EMBL/GenBank/DDBJ whole genome shotgun (WGS) entry which is preliminary data.</text>
</comment>
<evidence type="ECO:0000313" key="9">
    <source>
        <dbReference type="Proteomes" id="UP000239047"/>
    </source>
</evidence>
<dbReference type="InterPro" id="IPR011701">
    <property type="entry name" value="MFS"/>
</dbReference>
<keyword evidence="5 6" id="KW-0472">Membrane</keyword>
<feature type="transmembrane region" description="Helical" evidence="6">
    <location>
        <begin position="208"/>
        <end position="234"/>
    </location>
</feature>
<dbReference type="Gene3D" id="1.20.1250.20">
    <property type="entry name" value="MFS general substrate transporter like domains"/>
    <property type="match status" value="1"/>
</dbReference>
<dbReference type="InterPro" id="IPR036259">
    <property type="entry name" value="MFS_trans_sf"/>
</dbReference>
<evidence type="ECO:0000256" key="3">
    <source>
        <dbReference type="ARBA" id="ARBA00022692"/>
    </source>
</evidence>
<dbReference type="SUPFAM" id="SSF103473">
    <property type="entry name" value="MFS general substrate transporter"/>
    <property type="match status" value="1"/>
</dbReference>
<sequence length="394" mass="43343">MKGGGTLQTNHNLTLIYGISFFFYLIPAYVIERLFWEQRGMSVLDVVLVEIIFGVTVILLEVPSGMLADRIGRRPLIICGIFLEGVMFAIIFFAHSFWAFAFAIVCSGAGGALLSGANNALLFDTLANGEKEQYFDWHLGRLQAVKLISAIFAAMAGSLLAVRLDFEFTYLLSLCSIGIAFLLSLLLKEYFTPSTEKYESSGTQIRDSFLFFTANPALLYILMLGIVIGLAASFTEEFWQLYLVDAGIAIYFFGIFSAASMVIQIPGGLLAHYVKNRFTRKALLRSALFIGALSLILSAFSVDWLGAISLLLLLLVSGITEPIVLGALHEKADDKMRATLESFHSLAYHSVLIAAGLGFGYFATRYTVPLGFLFLGILCLAATFKSKKYFPKKT</sequence>
<feature type="transmembrane region" description="Helical" evidence="6">
    <location>
        <begin position="168"/>
        <end position="187"/>
    </location>
</feature>
<feature type="transmembrane region" description="Helical" evidence="6">
    <location>
        <begin position="366"/>
        <end position="384"/>
    </location>
</feature>